<gene>
    <name evidence="3" type="ORF">B0T10DRAFT_456432</name>
</gene>
<evidence type="ECO:0000313" key="4">
    <source>
        <dbReference type="Proteomes" id="UP000777438"/>
    </source>
</evidence>
<dbReference type="Proteomes" id="UP000777438">
    <property type="component" value="Unassembled WGS sequence"/>
</dbReference>
<dbReference type="AlphaFoldDB" id="A0A9P8WCI8"/>
<proteinExistence type="predicted"/>
<evidence type="ECO:0000313" key="3">
    <source>
        <dbReference type="EMBL" id="KAH6894186.1"/>
    </source>
</evidence>
<dbReference type="EMBL" id="JAGPYM010000005">
    <property type="protein sequence ID" value="KAH6894186.1"/>
    <property type="molecule type" value="Genomic_DNA"/>
</dbReference>
<keyword evidence="2" id="KW-0732">Signal</keyword>
<protein>
    <recommendedName>
        <fullName evidence="5">Secreted protein</fullName>
    </recommendedName>
</protein>
<reference evidence="3 4" key="1">
    <citation type="journal article" date="2021" name="Nat. Commun.">
        <title>Genetic determinants of endophytism in the Arabidopsis root mycobiome.</title>
        <authorList>
            <person name="Mesny F."/>
            <person name="Miyauchi S."/>
            <person name="Thiergart T."/>
            <person name="Pickel B."/>
            <person name="Atanasova L."/>
            <person name="Karlsson M."/>
            <person name="Huettel B."/>
            <person name="Barry K.W."/>
            <person name="Haridas S."/>
            <person name="Chen C."/>
            <person name="Bauer D."/>
            <person name="Andreopoulos W."/>
            <person name="Pangilinan J."/>
            <person name="LaButti K."/>
            <person name="Riley R."/>
            <person name="Lipzen A."/>
            <person name="Clum A."/>
            <person name="Drula E."/>
            <person name="Henrissat B."/>
            <person name="Kohler A."/>
            <person name="Grigoriev I.V."/>
            <person name="Martin F.M."/>
            <person name="Hacquard S."/>
        </authorList>
    </citation>
    <scope>NUCLEOTIDE SEQUENCE [LARGE SCALE GENOMIC DNA]</scope>
    <source>
        <strain evidence="3 4">MPI-CAGE-CH-0241</strain>
    </source>
</reference>
<feature type="chain" id="PRO_5040232972" description="Secreted protein" evidence="2">
    <location>
        <begin position="20"/>
        <end position="117"/>
    </location>
</feature>
<comment type="caution">
    <text evidence="3">The sequence shown here is derived from an EMBL/GenBank/DDBJ whole genome shotgun (WGS) entry which is preliminary data.</text>
</comment>
<feature type="region of interest" description="Disordered" evidence="1">
    <location>
        <begin position="61"/>
        <end position="117"/>
    </location>
</feature>
<feature type="signal peptide" evidence="2">
    <location>
        <begin position="1"/>
        <end position="19"/>
    </location>
</feature>
<evidence type="ECO:0000256" key="2">
    <source>
        <dbReference type="SAM" id="SignalP"/>
    </source>
</evidence>
<name>A0A9P8WCI8_9HYPO</name>
<feature type="compositionally biased region" description="Low complexity" evidence="1">
    <location>
        <begin position="72"/>
        <end position="82"/>
    </location>
</feature>
<accession>A0A9P8WCI8</accession>
<organism evidence="3 4">
    <name type="scientific">Thelonectria olida</name>
    <dbReference type="NCBI Taxonomy" id="1576542"/>
    <lineage>
        <taxon>Eukaryota</taxon>
        <taxon>Fungi</taxon>
        <taxon>Dikarya</taxon>
        <taxon>Ascomycota</taxon>
        <taxon>Pezizomycotina</taxon>
        <taxon>Sordariomycetes</taxon>
        <taxon>Hypocreomycetidae</taxon>
        <taxon>Hypocreales</taxon>
        <taxon>Nectriaceae</taxon>
        <taxon>Thelonectria</taxon>
    </lineage>
</organism>
<evidence type="ECO:0000256" key="1">
    <source>
        <dbReference type="SAM" id="MobiDB-lite"/>
    </source>
</evidence>
<evidence type="ECO:0008006" key="5">
    <source>
        <dbReference type="Google" id="ProtNLM"/>
    </source>
</evidence>
<sequence length="117" mass="12437">MGWPVAVVLRVLPFSFVQATSIPSNWMATMARMLPGAPAPRSVGLLSPLAPPYISFWGKGHHSGSTTVKAQSSSSSSDSSSSHHLRVNDFGGNQKCSDSHGKLTSLSSHKSNNIEFL</sequence>
<feature type="compositionally biased region" description="Polar residues" evidence="1">
    <location>
        <begin position="102"/>
        <end position="117"/>
    </location>
</feature>
<keyword evidence="4" id="KW-1185">Reference proteome</keyword>